<dbReference type="VEuPathDB" id="VectorBase:GPPI021507"/>
<protein>
    <submittedName>
        <fullName evidence="2">Uncharacterized protein</fullName>
    </submittedName>
</protein>
<keyword evidence="1" id="KW-0812">Transmembrane</keyword>
<keyword evidence="3" id="KW-1185">Reference proteome</keyword>
<evidence type="ECO:0000313" key="2">
    <source>
        <dbReference type="EnsemblMetazoa" id="GPPI021507-PA"/>
    </source>
</evidence>
<organism evidence="2 3">
    <name type="scientific">Glossina palpalis gambiensis</name>
    <dbReference type="NCBI Taxonomy" id="67801"/>
    <lineage>
        <taxon>Eukaryota</taxon>
        <taxon>Metazoa</taxon>
        <taxon>Ecdysozoa</taxon>
        <taxon>Arthropoda</taxon>
        <taxon>Hexapoda</taxon>
        <taxon>Insecta</taxon>
        <taxon>Pterygota</taxon>
        <taxon>Neoptera</taxon>
        <taxon>Endopterygota</taxon>
        <taxon>Diptera</taxon>
        <taxon>Brachycera</taxon>
        <taxon>Muscomorpha</taxon>
        <taxon>Hippoboscoidea</taxon>
        <taxon>Glossinidae</taxon>
        <taxon>Glossina</taxon>
    </lineage>
</organism>
<evidence type="ECO:0000256" key="1">
    <source>
        <dbReference type="SAM" id="Phobius"/>
    </source>
</evidence>
<name>A0A1B0B7M7_9MUSC</name>
<dbReference type="AlphaFoldDB" id="A0A1B0B7M7"/>
<proteinExistence type="predicted"/>
<reference evidence="2" key="2">
    <citation type="submission" date="2020-05" db="UniProtKB">
        <authorList>
            <consortium name="EnsemblMetazoa"/>
        </authorList>
    </citation>
    <scope>IDENTIFICATION</scope>
    <source>
        <strain evidence="2">IAEA</strain>
    </source>
</reference>
<sequence>MPESSLVINYFILTIYSMILFIFFQHNRVHDEDEKREYHYHHHYHQIQIKLLKKKRKKLQTIAYCNK</sequence>
<dbReference type="Proteomes" id="UP000092460">
    <property type="component" value="Unassembled WGS sequence"/>
</dbReference>
<feature type="transmembrane region" description="Helical" evidence="1">
    <location>
        <begin position="6"/>
        <end position="24"/>
    </location>
</feature>
<evidence type="ECO:0000313" key="3">
    <source>
        <dbReference type="Proteomes" id="UP000092460"/>
    </source>
</evidence>
<dbReference type="EMBL" id="JXJN01009689">
    <property type="status" value="NOT_ANNOTATED_CDS"/>
    <property type="molecule type" value="Genomic_DNA"/>
</dbReference>
<accession>A0A1B0B7M7</accession>
<dbReference type="EnsemblMetazoa" id="GPPI021507-RA">
    <property type="protein sequence ID" value="GPPI021507-PA"/>
    <property type="gene ID" value="GPPI021507"/>
</dbReference>
<keyword evidence="1" id="KW-0472">Membrane</keyword>
<reference evidence="3" key="1">
    <citation type="submission" date="2015-01" db="EMBL/GenBank/DDBJ databases">
        <authorList>
            <person name="Aksoy S."/>
            <person name="Warren W."/>
            <person name="Wilson R.K."/>
        </authorList>
    </citation>
    <scope>NUCLEOTIDE SEQUENCE [LARGE SCALE GENOMIC DNA]</scope>
    <source>
        <strain evidence="3">IAEA</strain>
    </source>
</reference>
<keyword evidence="1" id="KW-1133">Transmembrane helix</keyword>